<keyword evidence="2" id="KW-1185">Reference proteome</keyword>
<proteinExistence type="predicted"/>
<evidence type="ECO:0000313" key="1">
    <source>
        <dbReference type="EMBL" id="PLW32043.1"/>
    </source>
</evidence>
<protein>
    <submittedName>
        <fullName evidence="1">Uncharacterized protein</fullName>
    </submittedName>
</protein>
<reference evidence="1 2" key="1">
    <citation type="submission" date="2017-11" db="EMBL/GenBank/DDBJ databases">
        <title>De novo assembly and phasing of dikaryotic genomes from two isolates of Puccinia coronata f. sp. avenae, the causal agent of oat crown rust.</title>
        <authorList>
            <person name="Miller M.E."/>
            <person name="Zhang Y."/>
            <person name="Omidvar V."/>
            <person name="Sperschneider J."/>
            <person name="Schwessinger B."/>
            <person name="Raley C."/>
            <person name="Palmer J.M."/>
            <person name="Garnica D."/>
            <person name="Upadhyaya N."/>
            <person name="Rathjen J."/>
            <person name="Taylor J.M."/>
            <person name="Park R.F."/>
            <person name="Dodds P.N."/>
            <person name="Hirsch C.D."/>
            <person name="Kianian S.F."/>
            <person name="Figueroa M."/>
        </authorList>
    </citation>
    <scope>NUCLEOTIDE SEQUENCE [LARGE SCALE GENOMIC DNA]</scope>
    <source>
        <strain evidence="1">12NC29</strain>
    </source>
</reference>
<evidence type="ECO:0000313" key="2">
    <source>
        <dbReference type="Proteomes" id="UP000235388"/>
    </source>
</evidence>
<sequence>MSLLKPIPRQYQQAIQAKFAHNHAMSQSSFEVLVTIKPNEPASAVSFEPNTPILDTKIQKITVQEFGAPS</sequence>
<dbReference type="EMBL" id="PGCJ01000333">
    <property type="protein sequence ID" value="PLW32043.1"/>
    <property type="molecule type" value="Genomic_DNA"/>
</dbReference>
<accession>A0A2N5U2T7</accession>
<organism evidence="1 2">
    <name type="scientific">Puccinia coronata f. sp. avenae</name>
    <dbReference type="NCBI Taxonomy" id="200324"/>
    <lineage>
        <taxon>Eukaryota</taxon>
        <taxon>Fungi</taxon>
        <taxon>Dikarya</taxon>
        <taxon>Basidiomycota</taxon>
        <taxon>Pucciniomycotina</taxon>
        <taxon>Pucciniomycetes</taxon>
        <taxon>Pucciniales</taxon>
        <taxon>Pucciniaceae</taxon>
        <taxon>Puccinia</taxon>
    </lineage>
</organism>
<gene>
    <name evidence="1" type="ORF">PCANC_26935</name>
</gene>
<dbReference type="Proteomes" id="UP000235388">
    <property type="component" value="Unassembled WGS sequence"/>
</dbReference>
<name>A0A2N5U2T7_9BASI</name>
<dbReference type="AlphaFoldDB" id="A0A2N5U2T7"/>
<comment type="caution">
    <text evidence="1">The sequence shown here is derived from an EMBL/GenBank/DDBJ whole genome shotgun (WGS) entry which is preliminary data.</text>
</comment>